<evidence type="ECO:0000313" key="2">
    <source>
        <dbReference type="Proteomes" id="UP000245910"/>
    </source>
</evidence>
<accession>A0A2L2T7R1</accession>
<name>A0A2L2T7R1_9HYPO</name>
<organism evidence="1 2">
    <name type="scientific">Fusarium venenatum</name>
    <dbReference type="NCBI Taxonomy" id="56646"/>
    <lineage>
        <taxon>Eukaryota</taxon>
        <taxon>Fungi</taxon>
        <taxon>Dikarya</taxon>
        <taxon>Ascomycota</taxon>
        <taxon>Pezizomycotina</taxon>
        <taxon>Sordariomycetes</taxon>
        <taxon>Hypocreomycetidae</taxon>
        <taxon>Hypocreales</taxon>
        <taxon>Nectriaceae</taxon>
        <taxon>Fusarium</taxon>
    </lineage>
</organism>
<evidence type="ECO:0000313" key="1">
    <source>
        <dbReference type="EMBL" id="CEI65789.1"/>
    </source>
</evidence>
<dbReference type="EMBL" id="LN649229">
    <property type="protein sequence ID" value="CEI65789.1"/>
    <property type="molecule type" value="Genomic_DNA"/>
</dbReference>
<sequence>MPSIHLNAVSADPSKYCSTHGSPLWLDVISVPNFRGNTIIHERRSAAPLTALVVDHNCQNYCFDVGLLIFQGLRNDFPIMLLGQDRHTKPRFIRLDCKLPEAKEWAGIINIRPLVPCGLQKGEAP</sequence>
<dbReference type="AlphaFoldDB" id="A0A2L2T7R1"/>
<proteinExistence type="predicted"/>
<reference evidence="2" key="1">
    <citation type="submission" date="2014-10" db="EMBL/GenBank/DDBJ databases">
        <authorList>
            <person name="King R."/>
        </authorList>
    </citation>
    <scope>NUCLEOTIDE SEQUENCE [LARGE SCALE GENOMIC DNA]</scope>
    <source>
        <strain evidence="2">A3/5</strain>
    </source>
</reference>
<keyword evidence="2" id="KW-1185">Reference proteome</keyword>
<protein>
    <submittedName>
        <fullName evidence="1">Uncharacterized protein</fullName>
    </submittedName>
</protein>
<dbReference type="Proteomes" id="UP000245910">
    <property type="component" value="Chromosome I"/>
</dbReference>